<evidence type="ECO:0000256" key="4">
    <source>
        <dbReference type="ARBA" id="ARBA00022723"/>
    </source>
</evidence>
<keyword evidence="4" id="KW-0479">Metal-binding</keyword>
<dbReference type="Pfam" id="PF04225">
    <property type="entry name" value="LysM_OapA"/>
    <property type="match status" value="1"/>
</dbReference>
<dbReference type="InterPro" id="IPR045834">
    <property type="entry name" value="Csd3_N2"/>
</dbReference>
<evidence type="ECO:0000313" key="12">
    <source>
        <dbReference type="Proteomes" id="UP001203423"/>
    </source>
</evidence>
<comment type="subcellular location">
    <subcellularLocation>
        <location evidence="2">Cell envelope</location>
    </subcellularLocation>
</comment>
<keyword evidence="7" id="KW-0482">Metalloprotease</keyword>
<dbReference type="InterPro" id="IPR007340">
    <property type="entry name" value="LysM_Opacity-associatedA"/>
</dbReference>
<comment type="caution">
    <text evidence="11">The sequence shown here is derived from an EMBL/GenBank/DDBJ whole genome shotgun (WGS) entry which is preliminary data.</text>
</comment>
<dbReference type="InterPro" id="IPR050570">
    <property type="entry name" value="Cell_wall_metabolism_enzyme"/>
</dbReference>
<keyword evidence="5" id="KW-0378">Hydrolase</keyword>
<dbReference type="PANTHER" id="PTHR21666:SF292">
    <property type="entry name" value="MUREIN DD-ENDOPEPTIDASE MEPM"/>
    <property type="match status" value="1"/>
</dbReference>
<feature type="domain" description="M23ase beta-sheet core" evidence="8">
    <location>
        <begin position="292"/>
        <end position="385"/>
    </location>
</feature>
<proteinExistence type="predicted"/>
<evidence type="ECO:0000313" key="11">
    <source>
        <dbReference type="EMBL" id="MCL1126025.1"/>
    </source>
</evidence>
<dbReference type="Gene3D" id="2.70.70.10">
    <property type="entry name" value="Glucose Permease (Domain IIA)"/>
    <property type="match status" value="1"/>
</dbReference>
<feature type="domain" description="Csd3-like second N-terminal" evidence="10">
    <location>
        <begin position="158"/>
        <end position="280"/>
    </location>
</feature>
<dbReference type="Gene3D" id="3.10.450.350">
    <property type="match status" value="2"/>
</dbReference>
<evidence type="ECO:0000259" key="10">
    <source>
        <dbReference type="Pfam" id="PF19425"/>
    </source>
</evidence>
<dbReference type="EMBL" id="JAKIKS010000070">
    <property type="protein sequence ID" value="MCL1126025.1"/>
    <property type="molecule type" value="Genomic_DNA"/>
</dbReference>
<evidence type="ECO:0000256" key="6">
    <source>
        <dbReference type="ARBA" id="ARBA00022833"/>
    </source>
</evidence>
<dbReference type="InterPro" id="IPR016047">
    <property type="entry name" value="M23ase_b-sheet_dom"/>
</dbReference>
<dbReference type="PANTHER" id="PTHR21666">
    <property type="entry name" value="PEPTIDASE-RELATED"/>
    <property type="match status" value="1"/>
</dbReference>
<evidence type="ECO:0000256" key="2">
    <source>
        <dbReference type="ARBA" id="ARBA00004196"/>
    </source>
</evidence>
<protein>
    <submittedName>
        <fullName evidence="11">Peptidoglycan DD-metalloendopeptidase family protein</fullName>
    </submittedName>
</protein>
<dbReference type="InterPro" id="IPR011055">
    <property type="entry name" value="Dup_hybrid_motif"/>
</dbReference>
<sequence length="417" mass="46714">MPQWEGGKLPLQHKTLILGLGLILGGVFMWPHSHSPSDQRVAVALDKESWLSQLDYTPVLAEPVGKGPDFEKMVVKGDTLSGLFEEAKIDQQTLYQVLEADLNVLALDTLMPGNTIQFWLDDKGQLQKLELYFNAARQVIFTRFDDASFNAEEINIDGIWQNRTVKGQIQGSFYLSASKMGLTASEIQRIETLLKDKINFARDLRAGDKFSVLISDQYVAGQTTGSSTILGIDIHRGNRDINAYRYSDGNFYDDKGRSLQRAFQRIPLKHNYRISSRFNPKRLHPVTGRISPHNGTDFATPIGTKVIAPGDGVVTMVTNHPYAGKYIVIDYGNKYRTRFLHLSKALVRKGQKVTRGQVIALTGNTGRITGPHLHYEFLINGRAVDAIKAKIPMSKELSSKDKKEFAQLVDKCKKMMG</sequence>
<evidence type="ECO:0000256" key="1">
    <source>
        <dbReference type="ARBA" id="ARBA00001947"/>
    </source>
</evidence>
<keyword evidence="3" id="KW-0645">Protease</keyword>
<evidence type="ECO:0000256" key="7">
    <source>
        <dbReference type="ARBA" id="ARBA00023049"/>
    </source>
</evidence>
<name>A0ABT0LFA8_9GAMM</name>
<dbReference type="SUPFAM" id="SSF51261">
    <property type="entry name" value="Duplicated hybrid motif"/>
    <property type="match status" value="1"/>
</dbReference>
<evidence type="ECO:0000256" key="3">
    <source>
        <dbReference type="ARBA" id="ARBA00022670"/>
    </source>
</evidence>
<evidence type="ECO:0000259" key="8">
    <source>
        <dbReference type="Pfam" id="PF01551"/>
    </source>
</evidence>
<dbReference type="CDD" id="cd12797">
    <property type="entry name" value="M23_peptidase"/>
    <property type="match status" value="1"/>
</dbReference>
<feature type="domain" description="Opacity-associated protein A LysM-like" evidence="9">
    <location>
        <begin position="73"/>
        <end position="151"/>
    </location>
</feature>
<dbReference type="Pfam" id="PF01551">
    <property type="entry name" value="Peptidase_M23"/>
    <property type="match status" value="1"/>
</dbReference>
<keyword evidence="6" id="KW-0862">Zinc</keyword>
<dbReference type="Proteomes" id="UP001203423">
    <property type="component" value="Unassembled WGS sequence"/>
</dbReference>
<reference evidence="11 12" key="1">
    <citation type="submission" date="2022-01" db="EMBL/GenBank/DDBJ databases">
        <title>Whole genome-based taxonomy of the Shewanellaceae.</title>
        <authorList>
            <person name="Martin-Rodriguez A.J."/>
        </authorList>
    </citation>
    <scope>NUCLEOTIDE SEQUENCE [LARGE SCALE GENOMIC DNA]</scope>
    <source>
        <strain evidence="11 12">DSM 17177</strain>
    </source>
</reference>
<keyword evidence="12" id="KW-1185">Reference proteome</keyword>
<organism evidence="11 12">
    <name type="scientific">Shewanella surugensis</name>
    <dbReference type="NCBI Taxonomy" id="212020"/>
    <lineage>
        <taxon>Bacteria</taxon>
        <taxon>Pseudomonadati</taxon>
        <taxon>Pseudomonadota</taxon>
        <taxon>Gammaproteobacteria</taxon>
        <taxon>Alteromonadales</taxon>
        <taxon>Shewanellaceae</taxon>
        <taxon>Shewanella</taxon>
    </lineage>
</organism>
<gene>
    <name evidence="11" type="ORF">L2764_16485</name>
</gene>
<evidence type="ECO:0000256" key="5">
    <source>
        <dbReference type="ARBA" id="ARBA00022801"/>
    </source>
</evidence>
<evidence type="ECO:0000259" key="9">
    <source>
        <dbReference type="Pfam" id="PF04225"/>
    </source>
</evidence>
<dbReference type="Pfam" id="PF19425">
    <property type="entry name" value="Csd3_N2"/>
    <property type="match status" value="1"/>
</dbReference>
<accession>A0ABT0LFA8</accession>
<comment type="cofactor">
    <cofactor evidence="1">
        <name>Zn(2+)</name>
        <dbReference type="ChEBI" id="CHEBI:29105"/>
    </cofactor>
</comment>